<accession>A0A5J4R0N6</accession>
<feature type="transmembrane region" description="Helical" evidence="1">
    <location>
        <begin position="68"/>
        <end position="91"/>
    </location>
</feature>
<gene>
    <name evidence="2" type="ORF">EZS27_024564</name>
</gene>
<dbReference type="AlphaFoldDB" id="A0A5J4R0N6"/>
<evidence type="ECO:0000256" key="1">
    <source>
        <dbReference type="SAM" id="Phobius"/>
    </source>
</evidence>
<name>A0A5J4R0N6_9ZZZZ</name>
<proteinExistence type="predicted"/>
<organism evidence="2">
    <name type="scientific">termite gut metagenome</name>
    <dbReference type="NCBI Taxonomy" id="433724"/>
    <lineage>
        <taxon>unclassified sequences</taxon>
        <taxon>metagenomes</taxon>
        <taxon>organismal metagenomes</taxon>
    </lineage>
</organism>
<comment type="caution">
    <text evidence="2">The sequence shown here is derived from an EMBL/GenBank/DDBJ whole genome shotgun (WGS) entry which is preliminary data.</text>
</comment>
<feature type="transmembrane region" description="Helical" evidence="1">
    <location>
        <begin position="128"/>
        <end position="147"/>
    </location>
</feature>
<feature type="transmembrane region" description="Helical" evidence="1">
    <location>
        <begin position="226"/>
        <end position="249"/>
    </location>
</feature>
<dbReference type="InterPro" id="IPR045692">
    <property type="entry name" value="DUF6057"/>
</dbReference>
<feature type="transmembrane region" description="Helical" evidence="1">
    <location>
        <begin position="261"/>
        <end position="279"/>
    </location>
</feature>
<keyword evidence="1" id="KW-1133">Transmembrane helix</keyword>
<feature type="transmembrane region" description="Helical" evidence="1">
    <location>
        <begin position="154"/>
        <end position="174"/>
    </location>
</feature>
<reference evidence="2" key="1">
    <citation type="submission" date="2019-03" db="EMBL/GenBank/DDBJ databases">
        <title>Single cell metagenomics reveals metabolic interactions within the superorganism composed of flagellate Streblomastix strix and complex community of Bacteroidetes bacteria on its surface.</title>
        <authorList>
            <person name="Treitli S.C."/>
            <person name="Kolisko M."/>
            <person name="Husnik F."/>
            <person name="Keeling P."/>
            <person name="Hampl V."/>
        </authorList>
    </citation>
    <scope>NUCLEOTIDE SEQUENCE</scope>
    <source>
        <strain evidence="2">STM</strain>
    </source>
</reference>
<keyword evidence="1" id="KW-0812">Transmembrane</keyword>
<evidence type="ECO:0008006" key="3">
    <source>
        <dbReference type="Google" id="ProtNLM"/>
    </source>
</evidence>
<dbReference type="Pfam" id="PF19529">
    <property type="entry name" value="DUF6057"/>
    <property type="match status" value="1"/>
</dbReference>
<feature type="transmembrane region" description="Helical" evidence="1">
    <location>
        <begin position="186"/>
        <end position="205"/>
    </location>
</feature>
<evidence type="ECO:0000313" key="2">
    <source>
        <dbReference type="EMBL" id="KAA6326313.1"/>
    </source>
</evidence>
<sequence>MTRSKTLLFWALAFCSLWLFLQYNHRYLFYYEEQLQLFLFSRRYAADTICQVGGISLYLSRFLTQFFLLPYVGAGVVSLLLCGIGVAIQCILRRMVCGVRHAYLLYILPSLILLGLHLDFNYTLQGSLAYLFMVVALCGYVCINSLYRRLFAGWALLLLLYGLAGAVAFLFAAMTVLWEGLHRQRWWYLAVLLLAGAWGLAYLSLRFSYVGEYRLALLPDAYYDPLLPAGKLYVSWAVLPTCFLAAWFLRKRKALSARTGWIAYGCQLCLATYFTYYIGTHYRHDKVTENNIKQDYYVRTEDWDRVIATFSAGEYNLQTINLLNMALARKGILGDTMFSYAQEGHACLLPEWDSTLPNAIALSDVYYTIGDIALSQKLAFEGYVASINGGCVRLLQRLAETNIIFGAYSVAEKYICILEKTLFYKDQANALRPYLYNDQTVKQDRLFSNKRRGLGGNGCPYAVSFDQMETLRQLTLNNPADQTAITYLAACYLVDKDLSHFRELLETYYGTEVWPTLSTSQQEAVIALEEDNPHYWLTHGVSLKVENRYDLFSYDLESKRHLYNFQELMASAYRNTYWYYFLFKR</sequence>
<dbReference type="EMBL" id="SNRY01002189">
    <property type="protein sequence ID" value="KAA6326313.1"/>
    <property type="molecule type" value="Genomic_DNA"/>
</dbReference>
<feature type="transmembrane region" description="Helical" evidence="1">
    <location>
        <begin position="103"/>
        <end position="122"/>
    </location>
</feature>
<keyword evidence="1" id="KW-0472">Membrane</keyword>
<protein>
    <recommendedName>
        <fullName evidence="3">Transmembrane protein</fullName>
    </recommendedName>
</protein>